<evidence type="ECO:0000256" key="5">
    <source>
        <dbReference type="SAM" id="MobiDB-lite"/>
    </source>
</evidence>
<comment type="subcellular location">
    <subcellularLocation>
        <location evidence="1">Membrane</location>
        <topology evidence="1">Multi-pass membrane protein</topology>
    </subcellularLocation>
</comment>
<feature type="compositionally biased region" description="Polar residues" evidence="5">
    <location>
        <begin position="247"/>
        <end position="275"/>
    </location>
</feature>
<dbReference type="AlphaFoldDB" id="A0A1B8GCG6"/>
<protein>
    <recommendedName>
        <fullName evidence="7">MARVEL domain-containing protein</fullName>
    </recommendedName>
</protein>
<dbReference type="PANTHER" id="PTHR37451">
    <property type="entry name" value="MARVEL DOMAIN"/>
    <property type="match status" value="1"/>
</dbReference>
<dbReference type="InterPro" id="IPR008253">
    <property type="entry name" value="Marvel"/>
</dbReference>
<dbReference type="GeneID" id="28842104"/>
<feature type="transmembrane region" description="Helical" evidence="6">
    <location>
        <begin position="80"/>
        <end position="103"/>
    </location>
</feature>
<name>A0A1B8GCG6_9PEZI</name>
<feature type="domain" description="MARVEL" evidence="7">
    <location>
        <begin position="13"/>
        <end position="151"/>
    </location>
</feature>
<evidence type="ECO:0000256" key="3">
    <source>
        <dbReference type="ARBA" id="ARBA00022989"/>
    </source>
</evidence>
<accession>A0A1B8GCG6</accession>
<evidence type="ECO:0000256" key="2">
    <source>
        <dbReference type="ARBA" id="ARBA00022692"/>
    </source>
</evidence>
<dbReference type="PANTHER" id="PTHR37451:SF4">
    <property type="entry name" value="MARVEL DOMAIN-CONTAINING PROTEIN"/>
    <property type="match status" value="1"/>
</dbReference>
<evidence type="ECO:0000256" key="4">
    <source>
        <dbReference type="ARBA" id="ARBA00023136"/>
    </source>
</evidence>
<dbReference type="Pfam" id="PF01284">
    <property type="entry name" value="MARVEL"/>
    <property type="match status" value="1"/>
</dbReference>
<evidence type="ECO:0000256" key="6">
    <source>
        <dbReference type="SAM" id="Phobius"/>
    </source>
</evidence>
<evidence type="ECO:0000313" key="8">
    <source>
        <dbReference type="EMBL" id="OBT93477.1"/>
    </source>
</evidence>
<gene>
    <name evidence="8" type="ORF">VE01_08718</name>
</gene>
<feature type="transmembrane region" description="Helical" evidence="6">
    <location>
        <begin position="42"/>
        <end position="68"/>
    </location>
</feature>
<evidence type="ECO:0000313" key="9">
    <source>
        <dbReference type="Proteomes" id="UP000091956"/>
    </source>
</evidence>
<reference evidence="8 9" key="1">
    <citation type="submission" date="2016-03" db="EMBL/GenBank/DDBJ databases">
        <title>Comparative genomics of Pseudogymnoascus destructans, the fungus causing white-nose syndrome of bats.</title>
        <authorList>
            <person name="Palmer J.M."/>
            <person name="Drees K.P."/>
            <person name="Foster J.T."/>
            <person name="Lindner D.L."/>
        </authorList>
    </citation>
    <scope>NUCLEOTIDE SEQUENCE [LARGE SCALE GENOMIC DNA]</scope>
    <source>
        <strain evidence="8 9">UAMH 10579</strain>
    </source>
</reference>
<dbReference type="OrthoDB" id="5325022at2759"/>
<keyword evidence="2 6" id="KW-0812">Transmembrane</keyword>
<reference evidence="9" key="2">
    <citation type="journal article" date="2018" name="Nat. Commun.">
        <title>Extreme sensitivity to ultraviolet light in the fungal pathogen causing white-nose syndrome of bats.</title>
        <authorList>
            <person name="Palmer J.M."/>
            <person name="Drees K.P."/>
            <person name="Foster J.T."/>
            <person name="Lindner D.L."/>
        </authorList>
    </citation>
    <scope>NUCLEOTIDE SEQUENCE [LARGE SCALE GENOMIC DNA]</scope>
    <source>
        <strain evidence="9">UAMH 10579</strain>
    </source>
</reference>
<organism evidence="8 9">
    <name type="scientific">Pseudogymnoascus verrucosus</name>
    <dbReference type="NCBI Taxonomy" id="342668"/>
    <lineage>
        <taxon>Eukaryota</taxon>
        <taxon>Fungi</taxon>
        <taxon>Dikarya</taxon>
        <taxon>Ascomycota</taxon>
        <taxon>Pezizomycotina</taxon>
        <taxon>Leotiomycetes</taxon>
        <taxon>Thelebolales</taxon>
        <taxon>Thelebolaceae</taxon>
        <taxon>Pseudogymnoascus</taxon>
    </lineage>
</organism>
<feature type="compositionally biased region" description="Low complexity" evidence="5">
    <location>
        <begin position="204"/>
        <end position="246"/>
    </location>
</feature>
<dbReference type="STRING" id="342668.A0A1B8GCG6"/>
<proteinExistence type="predicted"/>
<feature type="region of interest" description="Disordered" evidence="5">
    <location>
        <begin position="204"/>
        <end position="286"/>
    </location>
</feature>
<feature type="transmembrane region" description="Helical" evidence="6">
    <location>
        <begin position="134"/>
        <end position="158"/>
    </location>
</feature>
<keyword evidence="9" id="KW-1185">Reference proteome</keyword>
<dbReference type="RefSeq" id="XP_018127210.1">
    <property type="nucleotide sequence ID" value="XM_018278138.1"/>
</dbReference>
<dbReference type="Proteomes" id="UP000091956">
    <property type="component" value="Unassembled WGS sequence"/>
</dbReference>
<sequence>MATEPPHPLWLKIVLGFQLFFALVTLALSAYALSVVGSYSGYGLNIFTSIATFAYIGYIVAYTFYIPTIYNIYISLGSQAFLAIFWLSTFGTIAALAAAFGAVESYSSYSGGYYYRYSSGASDSWTTVGDVTKALAALTAFIWVSFVATLVYTTLVAIRQNRDTSAAAAPAAIEEHKLGPVGGPTPTSYQPVEQYAQQPQYAAPYATPGAEYPPQQQQFQEQPTGYPQQTVSPGPYQQAPVQYPQQTGSPAPYQQSVSPAPYQQSPVQHPHQTGSPAAAGNIQEAP</sequence>
<evidence type="ECO:0000259" key="7">
    <source>
        <dbReference type="Pfam" id="PF01284"/>
    </source>
</evidence>
<evidence type="ECO:0000256" key="1">
    <source>
        <dbReference type="ARBA" id="ARBA00004141"/>
    </source>
</evidence>
<dbReference type="EMBL" id="KV460253">
    <property type="protein sequence ID" value="OBT93477.1"/>
    <property type="molecule type" value="Genomic_DNA"/>
</dbReference>
<keyword evidence="4 6" id="KW-0472">Membrane</keyword>
<keyword evidence="3 6" id="KW-1133">Transmembrane helix</keyword>